<dbReference type="Proteomes" id="UP000037392">
    <property type="component" value="Unassembled WGS sequence"/>
</dbReference>
<evidence type="ECO:0000313" key="2">
    <source>
        <dbReference type="Proteomes" id="UP000037392"/>
    </source>
</evidence>
<protein>
    <submittedName>
        <fullName evidence="1">Uncharacterized protein</fullName>
    </submittedName>
</protein>
<organism evidence="1 2">
    <name type="scientific">[Clostridium] citroniae WAL-19142</name>
    <dbReference type="NCBI Taxonomy" id="742734"/>
    <lineage>
        <taxon>Bacteria</taxon>
        <taxon>Bacillati</taxon>
        <taxon>Bacillota</taxon>
        <taxon>Clostridia</taxon>
        <taxon>Lachnospirales</taxon>
        <taxon>Lachnospiraceae</taxon>
        <taxon>Enterocloster</taxon>
    </lineage>
</organism>
<accession>A0A0J9EWG2</accession>
<dbReference type="EMBL" id="ADLK01000019">
    <property type="protein sequence ID" value="KMW20210.1"/>
    <property type="molecule type" value="Genomic_DNA"/>
</dbReference>
<proteinExistence type="predicted"/>
<gene>
    <name evidence="1" type="ORF">HMPREF9470_02225</name>
</gene>
<evidence type="ECO:0000313" key="1">
    <source>
        <dbReference type="EMBL" id="KMW20210.1"/>
    </source>
</evidence>
<comment type="caution">
    <text evidence="1">The sequence shown here is derived from an EMBL/GenBank/DDBJ whole genome shotgun (WGS) entry which is preliminary data.</text>
</comment>
<name>A0A0J9EWG2_9FIRM</name>
<sequence length="44" mass="5151">MTRYLEIIRLTGLVYSQRNIMESCGGAQETVVTIYDFLCFLHHQ</sequence>
<dbReference type="AlphaFoldDB" id="A0A0J9EWG2"/>
<reference evidence="1 2" key="1">
    <citation type="submission" date="2011-04" db="EMBL/GenBank/DDBJ databases">
        <title>The Genome Sequence of Clostridium citroniae WAL-19142.</title>
        <authorList>
            <consortium name="The Broad Institute Genome Sequencing Platform"/>
            <person name="Earl A."/>
            <person name="Ward D."/>
            <person name="Feldgarden M."/>
            <person name="Gevers D."/>
            <person name="Warren Y.A."/>
            <person name="Tyrrell K.L."/>
            <person name="Citron D.M."/>
            <person name="Goldstein E.J."/>
            <person name="Daigneault M."/>
            <person name="Allen-Vercoe E."/>
            <person name="Young S.K."/>
            <person name="Zeng Q."/>
            <person name="Gargeya S."/>
            <person name="Fitzgerald M."/>
            <person name="Haas B."/>
            <person name="Abouelleil A."/>
            <person name="Alvarado L."/>
            <person name="Arachchi H.M."/>
            <person name="Berlin A."/>
            <person name="Brown A."/>
            <person name="Chapman S.B."/>
            <person name="Chen Z."/>
            <person name="Dunbar C."/>
            <person name="Freedman E."/>
            <person name="Gearin G."/>
            <person name="Gellesch M."/>
            <person name="Goldberg J."/>
            <person name="Griggs A."/>
            <person name="Gujja S."/>
            <person name="Heilman E.R."/>
            <person name="Heiman D."/>
            <person name="Howarth C."/>
            <person name="Larson L."/>
            <person name="Lui A."/>
            <person name="MacDonald P.J."/>
            <person name="Mehta T."/>
            <person name="Montmayeur A."/>
            <person name="Murphy C."/>
            <person name="Neiman D."/>
            <person name="Pearson M."/>
            <person name="Priest M."/>
            <person name="Roberts A."/>
            <person name="Saif S."/>
            <person name="Shea T."/>
            <person name="Shenoy N."/>
            <person name="Sisk P."/>
            <person name="Stolte C."/>
            <person name="Sykes S."/>
            <person name="White J."/>
            <person name="Yandava C."/>
            <person name="Wortman J."/>
            <person name="Nusbaum C."/>
            <person name="Birren B."/>
        </authorList>
    </citation>
    <scope>NUCLEOTIDE SEQUENCE [LARGE SCALE GENOMIC DNA]</scope>
    <source>
        <strain evidence="1 2">WAL-19142</strain>
    </source>
</reference>